<evidence type="ECO:0000313" key="4">
    <source>
        <dbReference type="Proteomes" id="UP001209570"/>
    </source>
</evidence>
<comment type="caution">
    <text evidence="3">The sequence shown here is derived from an EMBL/GenBank/DDBJ whole genome shotgun (WGS) entry which is preliminary data.</text>
</comment>
<feature type="region of interest" description="Disordered" evidence="2">
    <location>
        <begin position="1"/>
        <end position="28"/>
    </location>
</feature>
<dbReference type="AlphaFoldDB" id="A0AAD5M2Y9"/>
<accession>A0AAD5M2Y9</accession>
<evidence type="ECO:0000256" key="2">
    <source>
        <dbReference type="SAM" id="MobiDB-lite"/>
    </source>
</evidence>
<dbReference type="EMBL" id="JAKCXM010000100">
    <property type="protein sequence ID" value="KAJ0402535.1"/>
    <property type="molecule type" value="Genomic_DNA"/>
</dbReference>
<proteinExistence type="predicted"/>
<keyword evidence="1" id="KW-0175">Coiled coil</keyword>
<gene>
    <name evidence="3" type="ORF">P43SY_000798</name>
</gene>
<sequence length="158" mass="17634">MDMSAPLRNTAAAPPPATITSADTKQDAPEIPVQLSLGDFELTMDASGQWELAHSQLQDYIDQVKELSQRNEELERANRDLRAKCQRLTEESNMEKFKCQLLVEMLALSSLDEERSRGEAEQERSKVASLKSDVLALLEQARKEGVDIRRIAAALPVP</sequence>
<evidence type="ECO:0000256" key="1">
    <source>
        <dbReference type="SAM" id="Coils"/>
    </source>
</evidence>
<keyword evidence="4" id="KW-1185">Reference proteome</keyword>
<reference evidence="3" key="1">
    <citation type="submission" date="2021-12" db="EMBL/GenBank/DDBJ databases">
        <title>Prjna785345.</title>
        <authorList>
            <person name="Rujirawat T."/>
            <person name="Krajaejun T."/>
        </authorList>
    </citation>
    <scope>NUCLEOTIDE SEQUENCE</scope>
    <source>
        <strain evidence="3">Pi057C3</strain>
    </source>
</reference>
<evidence type="ECO:0000313" key="3">
    <source>
        <dbReference type="EMBL" id="KAJ0402535.1"/>
    </source>
</evidence>
<dbReference type="Pfam" id="PF14645">
    <property type="entry name" value="Chibby"/>
    <property type="match status" value="1"/>
</dbReference>
<organism evidence="3 4">
    <name type="scientific">Pythium insidiosum</name>
    <name type="common">Pythiosis disease agent</name>
    <dbReference type="NCBI Taxonomy" id="114742"/>
    <lineage>
        <taxon>Eukaryota</taxon>
        <taxon>Sar</taxon>
        <taxon>Stramenopiles</taxon>
        <taxon>Oomycota</taxon>
        <taxon>Peronosporomycetes</taxon>
        <taxon>Pythiales</taxon>
        <taxon>Pythiaceae</taxon>
        <taxon>Pythium</taxon>
    </lineage>
</organism>
<protein>
    <submittedName>
        <fullName evidence="3">Uncharacterized protein</fullName>
    </submittedName>
</protein>
<feature type="coiled-coil region" evidence="1">
    <location>
        <begin position="57"/>
        <end position="91"/>
    </location>
</feature>
<dbReference type="InterPro" id="IPR028118">
    <property type="entry name" value="Chibby_fam"/>
</dbReference>
<dbReference type="Proteomes" id="UP001209570">
    <property type="component" value="Unassembled WGS sequence"/>
</dbReference>
<feature type="compositionally biased region" description="Low complexity" evidence="2">
    <location>
        <begin position="1"/>
        <end position="23"/>
    </location>
</feature>
<name>A0AAD5M2Y9_PYTIN</name>